<dbReference type="InterPro" id="IPR007120">
    <property type="entry name" value="DNA-dir_RNAP_su2_dom"/>
</dbReference>
<dbReference type="Gene3D" id="3.90.1800.10">
    <property type="entry name" value="RNA polymerase alpha subunit dimerisation domain"/>
    <property type="match status" value="1"/>
</dbReference>
<evidence type="ECO:0000256" key="3">
    <source>
        <dbReference type="ARBA" id="ARBA00022679"/>
    </source>
</evidence>
<dbReference type="InterPro" id="IPR007641">
    <property type="entry name" value="RNA_pol_Rpb2_7"/>
</dbReference>
<evidence type="ECO:0000259" key="6">
    <source>
        <dbReference type="Pfam" id="PF00562"/>
    </source>
</evidence>
<protein>
    <recommendedName>
        <fullName evidence="1">DNA-directed RNA polymerase</fullName>
        <ecNumber evidence="1">2.7.7.6</ecNumber>
    </recommendedName>
</protein>
<dbReference type="Pfam" id="PF04560">
    <property type="entry name" value="RNA_pol_Rpb2_7"/>
    <property type="match status" value="1"/>
</dbReference>
<keyword evidence="2" id="KW-0240">DNA-directed RNA polymerase</keyword>
<proteinExistence type="predicted"/>
<dbReference type="EMBL" id="BART01008486">
    <property type="protein sequence ID" value="GAG54494.1"/>
    <property type="molecule type" value="Genomic_DNA"/>
</dbReference>
<sequence>TYIGVGMDGIIDRILVSTNPDGMRVVKVKIRQIRKPKEGDKYASRHAQKATIGLILPEEDMPFTLSGVIPDIIINPHSIPSRMTIAKLIEIVSSKFATFSGERVNATAFRKFNTKEFMENLKQYGYAPSGKERLFSGFTGKSLEALIFTGPCYYQALRHHVQDKIQMRSRGAVKATSRQPTGGRAIKGGQRFGEMERDAIISHGASAFLRERLCLVSDAYENVYCSGCGTIAIANLAEDKFICRTCGDAGKFGTCTIPYAYKLLTHMLGGAGFNLTFGMSEINK</sequence>
<dbReference type="Gene3D" id="2.40.270.10">
    <property type="entry name" value="DNA-directed RNA polymerase, subunit 2, domain 6"/>
    <property type="match status" value="1"/>
</dbReference>
<feature type="domain" description="RNA polymerase Rpb2" evidence="7">
    <location>
        <begin position="188"/>
        <end position="276"/>
    </location>
</feature>
<gene>
    <name evidence="8" type="ORF">S01H4_19076</name>
</gene>
<dbReference type="InterPro" id="IPR015712">
    <property type="entry name" value="DNA-dir_RNA_pol_su2"/>
</dbReference>
<dbReference type="GO" id="GO:0003677">
    <property type="term" value="F:DNA binding"/>
    <property type="evidence" value="ECO:0007669"/>
    <property type="project" value="InterPro"/>
</dbReference>
<dbReference type="SUPFAM" id="SSF64484">
    <property type="entry name" value="beta and beta-prime subunits of DNA dependent RNA-polymerase"/>
    <property type="match status" value="1"/>
</dbReference>
<evidence type="ECO:0000256" key="5">
    <source>
        <dbReference type="ARBA" id="ARBA00023163"/>
    </source>
</evidence>
<dbReference type="EC" id="2.7.7.6" evidence="1"/>
<evidence type="ECO:0000256" key="2">
    <source>
        <dbReference type="ARBA" id="ARBA00022478"/>
    </source>
</evidence>
<evidence type="ECO:0000313" key="8">
    <source>
        <dbReference type="EMBL" id="GAG54494.1"/>
    </source>
</evidence>
<dbReference type="InterPro" id="IPR037033">
    <property type="entry name" value="DNA-dir_RNAP_su2_hyb_sf"/>
</dbReference>
<dbReference type="Pfam" id="PF00562">
    <property type="entry name" value="RNA_pol_Rpb2_6"/>
    <property type="match status" value="1"/>
</dbReference>
<accession>X0YEY7</accession>
<evidence type="ECO:0000256" key="4">
    <source>
        <dbReference type="ARBA" id="ARBA00022695"/>
    </source>
</evidence>
<dbReference type="GO" id="GO:0032549">
    <property type="term" value="F:ribonucleoside binding"/>
    <property type="evidence" value="ECO:0007669"/>
    <property type="project" value="InterPro"/>
</dbReference>
<dbReference type="GO" id="GO:0000428">
    <property type="term" value="C:DNA-directed RNA polymerase complex"/>
    <property type="evidence" value="ECO:0007669"/>
    <property type="project" value="UniProtKB-KW"/>
</dbReference>
<keyword evidence="5" id="KW-0804">Transcription</keyword>
<name>X0YEY7_9ZZZZ</name>
<feature type="non-terminal residue" evidence="8">
    <location>
        <position position="1"/>
    </location>
</feature>
<dbReference type="PANTHER" id="PTHR20856">
    <property type="entry name" value="DNA-DIRECTED RNA POLYMERASE I SUBUNIT 2"/>
    <property type="match status" value="1"/>
</dbReference>
<keyword evidence="3" id="KW-0808">Transferase</keyword>
<organism evidence="8">
    <name type="scientific">marine sediment metagenome</name>
    <dbReference type="NCBI Taxonomy" id="412755"/>
    <lineage>
        <taxon>unclassified sequences</taxon>
        <taxon>metagenomes</taxon>
        <taxon>ecological metagenomes</taxon>
    </lineage>
</organism>
<evidence type="ECO:0000256" key="1">
    <source>
        <dbReference type="ARBA" id="ARBA00012418"/>
    </source>
</evidence>
<feature type="domain" description="DNA-directed RNA polymerase subunit 2 hybrid-binding" evidence="6">
    <location>
        <begin position="6"/>
        <end position="185"/>
    </location>
</feature>
<dbReference type="AlphaFoldDB" id="X0YEY7"/>
<reference evidence="8" key="1">
    <citation type="journal article" date="2014" name="Front. Microbiol.">
        <title>High frequency of phylogenetically diverse reductive dehalogenase-homologous genes in deep subseafloor sedimentary metagenomes.</title>
        <authorList>
            <person name="Kawai M."/>
            <person name="Futagami T."/>
            <person name="Toyoda A."/>
            <person name="Takaki Y."/>
            <person name="Nishi S."/>
            <person name="Hori S."/>
            <person name="Arai W."/>
            <person name="Tsubouchi T."/>
            <person name="Morono Y."/>
            <person name="Uchiyama I."/>
            <person name="Ito T."/>
            <person name="Fujiyama A."/>
            <person name="Inagaki F."/>
            <person name="Takami H."/>
        </authorList>
    </citation>
    <scope>NUCLEOTIDE SEQUENCE</scope>
    <source>
        <strain evidence="8">Expedition CK06-06</strain>
    </source>
</reference>
<dbReference type="GO" id="GO:0006351">
    <property type="term" value="P:DNA-templated transcription"/>
    <property type="evidence" value="ECO:0007669"/>
    <property type="project" value="InterPro"/>
</dbReference>
<keyword evidence="4" id="KW-0548">Nucleotidyltransferase</keyword>
<dbReference type="GO" id="GO:0003899">
    <property type="term" value="F:DNA-directed RNA polymerase activity"/>
    <property type="evidence" value="ECO:0007669"/>
    <property type="project" value="UniProtKB-EC"/>
</dbReference>
<comment type="caution">
    <text evidence="8">The sequence shown here is derived from an EMBL/GenBank/DDBJ whole genome shotgun (WGS) entry which is preliminary data.</text>
</comment>
<evidence type="ECO:0000259" key="7">
    <source>
        <dbReference type="Pfam" id="PF04560"/>
    </source>
</evidence>